<evidence type="ECO:0000256" key="4">
    <source>
        <dbReference type="ARBA" id="ARBA00022679"/>
    </source>
</evidence>
<evidence type="ECO:0000313" key="9">
    <source>
        <dbReference type="Proteomes" id="UP001296873"/>
    </source>
</evidence>
<evidence type="ECO:0000256" key="2">
    <source>
        <dbReference type="ARBA" id="ARBA00022475"/>
    </source>
</evidence>
<reference evidence="8 9" key="1">
    <citation type="journal article" date="2020" name="Microorganisms">
        <title>Osmotic Adaptation and Compatible Solute Biosynthesis of Phototrophic Bacteria as Revealed from Genome Analyses.</title>
        <authorList>
            <person name="Imhoff J.F."/>
            <person name="Rahn T."/>
            <person name="Kunzel S."/>
            <person name="Keller A."/>
            <person name="Neulinger S.C."/>
        </authorList>
    </citation>
    <scope>NUCLEOTIDE SEQUENCE [LARGE SCALE GENOMIC DNA]</scope>
    <source>
        <strain evidence="8 9">DSM 9895</strain>
    </source>
</reference>
<dbReference type="PANTHER" id="PTHR43646:SF2">
    <property type="entry name" value="GLYCOSYLTRANSFERASE 2-LIKE DOMAIN-CONTAINING PROTEIN"/>
    <property type="match status" value="1"/>
</dbReference>
<comment type="subcellular location">
    <subcellularLocation>
        <location evidence="1">Cell membrane</location>
    </subcellularLocation>
</comment>
<dbReference type="Gene3D" id="3.90.550.10">
    <property type="entry name" value="Spore Coat Polysaccharide Biosynthesis Protein SpsA, Chain A"/>
    <property type="match status" value="1"/>
</dbReference>
<name>A0ABS1DG67_9PROT</name>
<evidence type="ECO:0000256" key="3">
    <source>
        <dbReference type="ARBA" id="ARBA00022676"/>
    </source>
</evidence>
<keyword evidence="2" id="KW-1003">Cell membrane</keyword>
<feature type="region of interest" description="Disordered" evidence="6">
    <location>
        <begin position="1"/>
        <end position="52"/>
    </location>
</feature>
<dbReference type="RefSeq" id="WP_200340839.1">
    <property type="nucleotide sequence ID" value="NZ_NRRL01000025.1"/>
</dbReference>
<dbReference type="InterPro" id="IPR026461">
    <property type="entry name" value="Trfase_2_rSAM/seldom_assoc"/>
</dbReference>
<evidence type="ECO:0000313" key="8">
    <source>
        <dbReference type="EMBL" id="MBK1668523.1"/>
    </source>
</evidence>
<dbReference type="NCBIfam" id="TIGR04283">
    <property type="entry name" value="glyco_like_mftF"/>
    <property type="match status" value="1"/>
</dbReference>
<feature type="domain" description="Glycosyltransferase 2-like" evidence="7">
    <location>
        <begin position="56"/>
        <end position="156"/>
    </location>
</feature>
<dbReference type="SUPFAM" id="SSF53448">
    <property type="entry name" value="Nucleotide-diphospho-sugar transferases"/>
    <property type="match status" value="1"/>
</dbReference>
<dbReference type="Pfam" id="PF00535">
    <property type="entry name" value="Glycos_transf_2"/>
    <property type="match status" value="1"/>
</dbReference>
<dbReference type="InterPro" id="IPR029044">
    <property type="entry name" value="Nucleotide-diphossugar_trans"/>
</dbReference>
<evidence type="ECO:0000259" key="7">
    <source>
        <dbReference type="Pfam" id="PF00535"/>
    </source>
</evidence>
<keyword evidence="9" id="KW-1185">Reference proteome</keyword>
<feature type="compositionally biased region" description="Low complexity" evidence="6">
    <location>
        <begin position="1"/>
        <end position="41"/>
    </location>
</feature>
<evidence type="ECO:0000256" key="6">
    <source>
        <dbReference type="SAM" id="MobiDB-lite"/>
    </source>
</evidence>
<accession>A0ABS1DG67</accession>
<dbReference type="EMBL" id="NRRL01000025">
    <property type="protein sequence ID" value="MBK1668523.1"/>
    <property type="molecule type" value="Genomic_DNA"/>
</dbReference>
<dbReference type="InterPro" id="IPR001173">
    <property type="entry name" value="Glyco_trans_2-like"/>
</dbReference>
<keyword evidence="5" id="KW-0472">Membrane</keyword>
<organism evidence="8 9">
    <name type="scientific">Rhodovibrio sodomensis</name>
    <dbReference type="NCBI Taxonomy" id="1088"/>
    <lineage>
        <taxon>Bacteria</taxon>
        <taxon>Pseudomonadati</taxon>
        <taxon>Pseudomonadota</taxon>
        <taxon>Alphaproteobacteria</taxon>
        <taxon>Rhodospirillales</taxon>
        <taxon>Rhodovibrionaceae</taxon>
        <taxon>Rhodovibrio</taxon>
    </lineage>
</organism>
<proteinExistence type="predicted"/>
<keyword evidence="4" id="KW-0808">Transferase</keyword>
<evidence type="ECO:0000256" key="5">
    <source>
        <dbReference type="ARBA" id="ARBA00023136"/>
    </source>
</evidence>
<dbReference type="PANTHER" id="PTHR43646">
    <property type="entry name" value="GLYCOSYLTRANSFERASE"/>
    <property type="match status" value="1"/>
</dbReference>
<gene>
    <name evidence="8" type="ORF">CKO28_10815</name>
</gene>
<protein>
    <recommendedName>
        <fullName evidence="7">Glycosyltransferase 2-like domain-containing protein</fullName>
    </recommendedName>
</protein>
<comment type="caution">
    <text evidence="8">The sequence shown here is derived from an EMBL/GenBank/DDBJ whole genome shotgun (WGS) entry which is preliminary data.</text>
</comment>
<dbReference type="Proteomes" id="UP001296873">
    <property type="component" value="Unassembled WGS sequence"/>
</dbReference>
<evidence type="ECO:0000256" key="1">
    <source>
        <dbReference type="ARBA" id="ARBA00004236"/>
    </source>
</evidence>
<keyword evidence="3" id="KW-0328">Glycosyltransferase</keyword>
<sequence length="279" mass="28967">MTQSATAATATADPAAADPAAAEPVPPGAARGAHACATAPGRVSPARPSDPAHTLSVVIPTLNARARLPGCLGALRGARAAGAVDQVIVADGGSTDGTQRIAREHGAIVVAAPAGRGTQLAAGAAAACGGWLLFLHADTRLAPGWERTLAAHLGSGSGARTAAAFRLAFDEVSDGAERVARLANWRARRFGLPYGDQGLVIARSLYDAVGGYRALPLMEDVDLVRRLGRRRIRLLDARAVTSAARYRRGGWWARPARNLCVLGLYLLGVPLRLVRRLYG</sequence>